<reference evidence="2 3" key="1">
    <citation type="journal article" date="2009" name="Science">
        <title>Green evolution and dynamic adaptations revealed by genomes of the marine picoeukaryotes Micromonas.</title>
        <authorList>
            <person name="Worden A.Z."/>
            <person name="Lee J.H."/>
            <person name="Mock T."/>
            <person name="Rouze P."/>
            <person name="Simmons M.P."/>
            <person name="Aerts A.L."/>
            <person name="Allen A.E."/>
            <person name="Cuvelier M.L."/>
            <person name="Derelle E."/>
            <person name="Everett M.V."/>
            <person name="Foulon E."/>
            <person name="Grimwood J."/>
            <person name="Gundlach H."/>
            <person name="Henrissat B."/>
            <person name="Napoli C."/>
            <person name="McDonald S.M."/>
            <person name="Parker M.S."/>
            <person name="Rombauts S."/>
            <person name="Salamov A."/>
            <person name="Von Dassow P."/>
            <person name="Badger J.H."/>
            <person name="Coutinho P.M."/>
            <person name="Demir E."/>
            <person name="Dubchak I."/>
            <person name="Gentemann C."/>
            <person name="Eikrem W."/>
            <person name="Gready J.E."/>
            <person name="John U."/>
            <person name="Lanier W."/>
            <person name="Lindquist E.A."/>
            <person name="Lucas S."/>
            <person name="Mayer K.F."/>
            <person name="Moreau H."/>
            <person name="Not F."/>
            <person name="Otillar R."/>
            <person name="Panaud O."/>
            <person name="Pangilinan J."/>
            <person name="Paulsen I."/>
            <person name="Piegu B."/>
            <person name="Poliakov A."/>
            <person name="Robbens S."/>
            <person name="Schmutz J."/>
            <person name="Toulza E."/>
            <person name="Wyss T."/>
            <person name="Zelensky A."/>
            <person name="Zhou K."/>
            <person name="Armbrust E.V."/>
            <person name="Bhattacharya D."/>
            <person name="Goodenough U.W."/>
            <person name="Van de Peer Y."/>
            <person name="Grigoriev I.V."/>
        </authorList>
    </citation>
    <scope>NUCLEOTIDE SEQUENCE [LARGE SCALE GENOMIC DNA]</scope>
    <source>
        <strain evidence="3">RCC299 / NOUM17</strain>
    </source>
</reference>
<gene>
    <name evidence="2" type="ORF">MICPUN_107653</name>
</gene>
<feature type="region of interest" description="Disordered" evidence="1">
    <location>
        <begin position="60"/>
        <end position="87"/>
    </location>
</feature>
<protein>
    <submittedName>
        <fullName evidence="2">Uncharacterized protein</fullName>
    </submittedName>
</protein>
<evidence type="ECO:0000313" key="3">
    <source>
        <dbReference type="Proteomes" id="UP000002009"/>
    </source>
</evidence>
<dbReference type="InParanoid" id="C1DZ73"/>
<sequence length="87" mass="9435">MARSPSDSFGRRRVLELYAPIVRPGKGYPDTIKLKVLTTPAPECYTTEQETIPLDEIEKGQRAMRSSNSTAFGSSTASSASHSASSR</sequence>
<evidence type="ECO:0000256" key="1">
    <source>
        <dbReference type="SAM" id="MobiDB-lite"/>
    </source>
</evidence>
<dbReference type="GeneID" id="8241491"/>
<feature type="compositionally biased region" description="Low complexity" evidence="1">
    <location>
        <begin position="66"/>
        <end position="87"/>
    </location>
</feature>
<dbReference type="Proteomes" id="UP000002009">
    <property type="component" value="Chromosome 2"/>
</dbReference>
<dbReference type="KEGG" id="mis:MICPUN_107653"/>
<proteinExistence type="predicted"/>
<organism evidence="2 3">
    <name type="scientific">Micromonas commoda (strain RCC299 / NOUM17 / CCMP2709)</name>
    <name type="common">Picoplanktonic green alga</name>
    <dbReference type="NCBI Taxonomy" id="296587"/>
    <lineage>
        <taxon>Eukaryota</taxon>
        <taxon>Viridiplantae</taxon>
        <taxon>Chlorophyta</taxon>
        <taxon>Mamiellophyceae</taxon>
        <taxon>Mamiellales</taxon>
        <taxon>Mamiellaceae</taxon>
        <taxon>Micromonas</taxon>
    </lineage>
</organism>
<dbReference type="AlphaFoldDB" id="C1DZ73"/>
<evidence type="ECO:0000313" key="2">
    <source>
        <dbReference type="EMBL" id="ACO61063.1"/>
    </source>
</evidence>
<accession>C1DZ73</accession>
<keyword evidence="3" id="KW-1185">Reference proteome</keyword>
<name>C1DZ73_MICCC</name>
<dbReference type="RefSeq" id="XP_002499805.1">
    <property type="nucleotide sequence ID" value="XM_002499759.1"/>
</dbReference>
<dbReference type="EMBL" id="CP001323">
    <property type="protein sequence ID" value="ACO61063.1"/>
    <property type="molecule type" value="Genomic_DNA"/>
</dbReference>